<dbReference type="InterPro" id="IPR015803">
    <property type="entry name" value="Cys-tRNA-ligase"/>
</dbReference>
<feature type="binding site" evidence="13">
    <location>
        <position position="237"/>
    </location>
    <ligand>
        <name>Zn(2+)</name>
        <dbReference type="ChEBI" id="CHEBI:29105"/>
    </ligand>
</feature>
<gene>
    <name evidence="13" type="primary">cysS</name>
    <name evidence="16" type="ORF">SAMN04488047_10849</name>
</gene>
<feature type="binding site" evidence="13">
    <location>
        <position position="273"/>
    </location>
    <ligand>
        <name>ATP</name>
        <dbReference type="ChEBI" id="CHEBI:30616"/>
    </ligand>
</feature>
<proteinExistence type="inferred from homology"/>
<evidence type="ECO:0000256" key="2">
    <source>
        <dbReference type="ARBA" id="ARBA00005594"/>
    </source>
</evidence>
<feature type="binding site" evidence="13">
    <location>
        <position position="241"/>
    </location>
    <ligand>
        <name>Zn(2+)</name>
        <dbReference type="ChEBI" id="CHEBI:29105"/>
    </ligand>
</feature>
<evidence type="ECO:0000256" key="11">
    <source>
        <dbReference type="ARBA" id="ARBA00023146"/>
    </source>
</evidence>
<evidence type="ECO:0000313" key="16">
    <source>
        <dbReference type="EMBL" id="SFP54848.1"/>
    </source>
</evidence>
<comment type="subunit">
    <text evidence="3 13">Monomer.</text>
</comment>
<dbReference type="InterPro" id="IPR014729">
    <property type="entry name" value="Rossmann-like_a/b/a_fold"/>
</dbReference>
<dbReference type="STRING" id="441119.SAMN04488047_10849"/>
<keyword evidence="7 13" id="KW-0547">Nucleotide-binding</keyword>
<dbReference type="InterPro" id="IPR024909">
    <property type="entry name" value="Cys-tRNA/MSH_ligase"/>
</dbReference>
<keyword evidence="17" id="KW-1185">Reference proteome</keyword>
<evidence type="ECO:0000256" key="3">
    <source>
        <dbReference type="ARBA" id="ARBA00011245"/>
    </source>
</evidence>
<evidence type="ECO:0000256" key="1">
    <source>
        <dbReference type="ARBA" id="ARBA00004496"/>
    </source>
</evidence>
<evidence type="ECO:0000256" key="9">
    <source>
        <dbReference type="ARBA" id="ARBA00022840"/>
    </source>
</evidence>
<accession>A0A1I5R8H8</accession>
<comment type="cofactor">
    <cofactor evidence="13">
        <name>Zn(2+)</name>
        <dbReference type="ChEBI" id="CHEBI:29105"/>
    </cofactor>
    <text evidence="13">Binds 1 zinc ion per subunit.</text>
</comment>
<evidence type="ECO:0000256" key="13">
    <source>
        <dbReference type="HAMAP-Rule" id="MF_00041"/>
    </source>
</evidence>
<dbReference type="SUPFAM" id="SSF47323">
    <property type="entry name" value="Anticodon-binding domain of a subclass of class I aminoacyl-tRNA synthetases"/>
    <property type="match status" value="1"/>
</dbReference>
<evidence type="ECO:0000256" key="12">
    <source>
        <dbReference type="ARBA" id="ARBA00047398"/>
    </source>
</evidence>
<dbReference type="GO" id="GO:0004817">
    <property type="term" value="F:cysteine-tRNA ligase activity"/>
    <property type="evidence" value="ECO:0007669"/>
    <property type="project" value="UniProtKB-UniRule"/>
</dbReference>
<dbReference type="GO" id="GO:0006423">
    <property type="term" value="P:cysteinyl-tRNA aminoacylation"/>
    <property type="evidence" value="ECO:0007669"/>
    <property type="project" value="UniProtKB-UniRule"/>
</dbReference>
<dbReference type="EC" id="6.1.1.16" evidence="13"/>
<evidence type="ECO:0000256" key="10">
    <source>
        <dbReference type="ARBA" id="ARBA00022917"/>
    </source>
</evidence>
<protein>
    <recommendedName>
        <fullName evidence="13">Cysteine--tRNA ligase</fullName>
        <ecNumber evidence="13">6.1.1.16</ecNumber>
    </recommendedName>
    <alternativeName>
        <fullName evidence="13">Cysteinyl-tRNA synthetase</fullName>
        <shortName evidence="13">CysRS</shortName>
    </alternativeName>
</protein>
<evidence type="ECO:0000256" key="7">
    <source>
        <dbReference type="ARBA" id="ARBA00022741"/>
    </source>
</evidence>
<dbReference type="SUPFAM" id="SSF52374">
    <property type="entry name" value="Nucleotidylyl transferase"/>
    <property type="match status" value="1"/>
</dbReference>
<dbReference type="OrthoDB" id="9815130at2"/>
<dbReference type="FunFam" id="3.40.50.620:FF:000068">
    <property type="entry name" value="Cysteine--tRNA ligase"/>
    <property type="match status" value="1"/>
</dbReference>
<evidence type="ECO:0000256" key="6">
    <source>
        <dbReference type="ARBA" id="ARBA00022723"/>
    </source>
</evidence>
<keyword evidence="4 13" id="KW-0963">Cytoplasm</keyword>
<comment type="similarity">
    <text evidence="2 13">Belongs to the class-I aminoacyl-tRNA synthetase family.</text>
</comment>
<dbReference type="CDD" id="cd00672">
    <property type="entry name" value="CysRS_core"/>
    <property type="match status" value="1"/>
</dbReference>
<dbReference type="EMBL" id="FOXA01000008">
    <property type="protein sequence ID" value="SFP54848.1"/>
    <property type="molecule type" value="Genomic_DNA"/>
</dbReference>
<dbReference type="Pfam" id="PF23493">
    <property type="entry name" value="CysS_C"/>
    <property type="match status" value="1"/>
</dbReference>
<dbReference type="InterPro" id="IPR056411">
    <property type="entry name" value="CysS_C"/>
</dbReference>
<keyword evidence="10 13" id="KW-0648">Protein biosynthesis</keyword>
<sequence length="457" mass="50834">MTEIRLHNTRTRAKEVFEPIDPGNVRMYVCGPTVYDRAHLGNARPVIVFDVLYRLLREVYGPDHVSYVRNFTDVDDKINARAAESGRSIGEITEETTRWYLEDMGALGTLEPDHMPRATAYIPQMIAMIEDLIAKGHAYEAEGHVLFAVESYRDYGRLSGRTVEDMIAGARVEVAPYKRNPMDFVLWKPSSPDLPGWDSPWGRGRPGWHIECSAMSFELLGESFDIHGGGNDLMFPHHENEIAQSCCAHPEGQFARVWLHNEMLQVEGRKMSKSLGNFFTVRDLLDQGVRGEVIRFVFLSTHYRKPMDWTAEKAKEAEATLRKWYAAVDGVAPGTVPAAVLEPVADDLNVHGALTAMHELYRAKDVEGLAAALTLLGFLDGGVPLWAKESPVDAGVKELVDTLVAERTAARKAKDFARADALRDGFARAGVIVKDTPEGAVWELATDFDPAALEGLR</sequence>
<feature type="short sequence motif" description="'HIGH' region" evidence="13">
    <location>
        <begin position="32"/>
        <end position="42"/>
    </location>
</feature>
<evidence type="ECO:0000259" key="15">
    <source>
        <dbReference type="Pfam" id="PF23493"/>
    </source>
</evidence>
<keyword evidence="8 13" id="KW-0862">Zinc</keyword>
<dbReference type="NCBIfam" id="TIGR00435">
    <property type="entry name" value="cysS"/>
    <property type="match status" value="1"/>
</dbReference>
<feature type="binding site" evidence="13">
    <location>
        <position position="30"/>
    </location>
    <ligand>
        <name>Zn(2+)</name>
        <dbReference type="ChEBI" id="CHEBI:29105"/>
    </ligand>
</feature>
<evidence type="ECO:0000256" key="4">
    <source>
        <dbReference type="ARBA" id="ARBA00022490"/>
    </source>
</evidence>
<dbReference type="PANTHER" id="PTHR10890">
    <property type="entry name" value="CYSTEINYL-TRNA SYNTHETASE"/>
    <property type="match status" value="1"/>
</dbReference>
<evidence type="ECO:0000259" key="14">
    <source>
        <dbReference type="Pfam" id="PF01406"/>
    </source>
</evidence>
<dbReference type="PRINTS" id="PR00983">
    <property type="entry name" value="TRNASYNTHCYS"/>
</dbReference>
<dbReference type="InterPro" id="IPR009080">
    <property type="entry name" value="tRNAsynth_Ia_anticodon-bd"/>
</dbReference>
<dbReference type="RefSeq" id="WP_093421777.1">
    <property type="nucleotide sequence ID" value="NZ_FOXA01000008.1"/>
</dbReference>
<keyword evidence="5 13" id="KW-0436">Ligase</keyword>
<evidence type="ECO:0000256" key="8">
    <source>
        <dbReference type="ARBA" id="ARBA00022833"/>
    </source>
</evidence>
<feature type="domain" description="tRNA synthetases class I catalytic" evidence="14">
    <location>
        <begin position="17"/>
        <end position="317"/>
    </location>
</feature>
<keyword evidence="11 13" id="KW-0030">Aminoacyl-tRNA synthetase</keyword>
<dbReference type="GO" id="GO:0005524">
    <property type="term" value="F:ATP binding"/>
    <property type="evidence" value="ECO:0007669"/>
    <property type="project" value="UniProtKB-UniRule"/>
</dbReference>
<dbReference type="Gene3D" id="3.40.50.620">
    <property type="entry name" value="HUPs"/>
    <property type="match status" value="1"/>
</dbReference>
<dbReference type="InterPro" id="IPR032678">
    <property type="entry name" value="tRNA-synt_1_cat_dom"/>
</dbReference>
<dbReference type="AlphaFoldDB" id="A0A1I5R8H8"/>
<comment type="catalytic activity">
    <reaction evidence="12 13">
        <text>tRNA(Cys) + L-cysteine + ATP = L-cysteinyl-tRNA(Cys) + AMP + diphosphate</text>
        <dbReference type="Rhea" id="RHEA:17773"/>
        <dbReference type="Rhea" id="RHEA-COMP:9661"/>
        <dbReference type="Rhea" id="RHEA-COMP:9679"/>
        <dbReference type="ChEBI" id="CHEBI:30616"/>
        <dbReference type="ChEBI" id="CHEBI:33019"/>
        <dbReference type="ChEBI" id="CHEBI:35235"/>
        <dbReference type="ChEBI" id="CHEBI:78442"/>
        <dbReference type="ChEBI" id="CHEBI:78517"/>
        <dbReference type="ChEBI" id="CHEBI:456215"/>
        <dbReference type="EC" id="6.1.1.16"/>
    </reaction>
</comment>
<dbReference type="Gene3D" id="1.20.120.1910">
    <property type="entry name" value="Cysteine-tRNA ligase, C-terminal anti-codon recognition domain"/>
    <property type="match status" value="1"/>
</dbReference>
<dbReference type="Proteomes" id="UP000199356">
    <property type="component" value="Unassembled WGS sequence"/>
</dbReference>
<dbReference type="GO" id="GO:0005829">
    <property type="term" value="C:cytosol"/>
    <property type="evidence" value="ECO:0007669"/>
    <property type="project" value="TreeGrafter"/>
</dbReference>
<dbReference type="Pfam" id="PF01406">
    <property type="entry name" value="tRNA-synt_1e"/>
    <property type="match status" value="1"/>
</dbReference>
<feature type="binding site" evidence="13">
    <location>
        <position position="212"/>
    </location>
    <ligand>
        <name>Zn(2+)</name>
        <dbReference type="ChEBI" id="CHEBI:29105"/>
    </ligand>
</feature>
<keyword evidence="6 13" id="KW-0479">Metal-binding</keyword>
<evidence type="ECO:0000313" key="17">
    <source>
        <dbReference type="Proteomes" id="UP000199356"/>
    </source>
</evidence>
<reference evidence="16 17" key="1">
    <citation type="submission" date="2016-10" db="EMBL/GenBank/DDBJ databases">
        <authorList>
            <person name="de Groot N.N."/>
        </authorList>
    </citation>
    <scope>NUCLEOTIDE SEQUENCE [LARGE SCALE GENOMIC DNA]</scope>
    <source>
        <strain evidence="16 17">DSM 19547</strain>
    </source>
</reference>
<dbReference type="PANTHER" id="PTHR10890:SF3">
    <property type="entry name" value="CYSTEINE--TRNA LIGASE, CYTOPLASMIC"/>
    <property type="match status" value="1"/>
</dbReference>
<dbReference type="HAMAP" id="MF_00041">
    <property type="entry name" value="Cys_tRNA_synth"/>
    <property type="match status" value="1"/>
</dbReference>
<feature type="domain" description="Cysteinyl-tRNA ligase anticodon binding" evidence="15">
    <location>
        <begin position="395"/>
        <end position="442"/>
    </location>
</feature>
<keyword evidence="9 13" id="KW-0067">ATP-binding</keyword>
<feature type="short sequence motif" description="'KMSKS' region" evidence="13">
    <location>
        <begin position="270"/>
        <end position="274"/>
    </location>
</feature>
<organism evidence="16 17">
    <name type="scientific">Tranquillimonas alkanivorans</name>
    <dbReference type="NCBI Taxonomy" id="441119"/>
    <lineage>
        <taxon>Bacteria</taxon>
        <taxon>Pseudomonadati</taxon>
        <taxon>Pseudomonadota</taxon>
        <taxon>Alphaproteobacteria</taxon>
        <taxon>Rhodobacterales</taxon>
        <taxon>Roseobacteraceae</taxon>
        <taxon>Tranquillimonas</taxon>
    </lineage>
</organism>
<evidence type="ECO:0000256" key="5">
    <source>
        <dbReference type="ARBA" id="ARBA00022598"/>
    </source>
</evidence>
<dbReference type="GO" id="GO:0008270">
    <property type="term" value="F:zinc ion binding"/>
    <property type="evidence" value="ECO:0007669"/>
    <property type="project" value="UniProtKB-UniRule"/>
</dbReference>
<comment type="subcellular location">
    <subcellularLocation>
        <location evidence="1 13">Cytoplasm</location>
    </subcellularLocation>
</comment>
<name>A0A1I5R8H8_9RHOB</name>